<reference evidence="6" key="1">
    <citation type="journal article" date="2020" name="Microorganisms">
        <title>Complete Genome of a Member of a New Bacterial Lineage in the Microgenomates Group Reveals an Unusual Nucleotide Composition Disparity Between Two Strands of DNA and Limited Metabolic Potential.</title>
        <authorList>
            <person name="Kadnikov V.V."/>
            <person name="Mardanov A.V."/>
            <person name="Beletsky A.V."/>
            <person name="Karnachuk O.V."/>
            <person name="Ravin N.V."/>
        </authorList>
    </citation>
    <scope>NUCLEOTIDE SEQUENCE [LARGE SCALE GENOMIC DNA]</scope>
</reference>
<feature type="domain" description="Transketolase-like pyrimidine-binding" evidence="4">
    <location>
        <begin position="13"/>
        <end position="177"/>
    </location>
</feature>
<dbReference type="Proteomes" id="UP000463983">
    <property type="component" value="Chromosome"/>
</dbReference>
<dbReference type="InterPro" id="IPR029061">
    <property type="entry name" value="THDP-binding"/>
</dbReference>
<evidence type="ECO:0000256" key="1">
    <source>
        <dbReference type="ARBA" id="ARBA00001964"/>
    </source>
</evidence>
<dbReference type="InterPro" id="IPR051157">
    <property type="entry name" value="PDH/Transketolase"/>
</dbReference>
<dbReference type="EMBL" id="CP047901">
    <property type="protein sequence ID" value="QHO63082.1"/>
    <property type="molecule type" value="Genomic_DNA"/>
</dbReference>
<dbReference type="SUPFAM" id="SSF52922">
    <property type="entry name" value="TK C-terminal domain-like"/>
    <property type="match status" value="1"/>
</dbReference>
<proteinExistence type="inferred from homology"/>
<dbReference type="Gene3D" id="3.40.50.970">
    <property type="match status" value="1"/>
</dbReference>
<keyword evidence="3" id="KW-0786">Thiamine pyrophosphate</keyword>
<protein>
    <submittedName>
        <fullName evidence="5">Transketolase, C-terminal subunit</fullName>
    </submittedName>
</protein>
<evidence type="ECO:0000256" key="3">
    <source>
        <dbReference type="ARBA" id="ARBA00023052"/>
    </source>
</evidence>
<gene>
    <name evidence="5" type="ORF">MICH65_0101</name>
</gene>
<keyword evidence="6" id="KW-1185">Reference proteome</keyword>
<comment type="similarity">
    <text evidence="2">Belongs to the transketolase family.</text>
</comment>
<dbReference type="InterPro" id="IPR005475">
    <property type="entry name" value="Transketolase-like_Pyr-bd"/>
</dbReference>
<dbReference type="SMART" id="SM00861">
    <property type="entry name" value="Transket_pyr"/>
    <property type="match status" value="1"/>
</dbReference>
<evidence type="ECO:0000313" key="6">
    <source>
        <dbReference type="Proteomes" id="UP000463983"/>
    </source>
</evidence>
<dbReference type="Pfam" id="PF02779">
    <property type="entry name" value="Transket_pyr"/>
    <property type="match status" value="1"/>
</dbReference>
<evidence type="ECO:0000256" key="2">
    <source>
        <dbReference type="ARBA" id="ARBA00007131"/>
    </source>
</evidence>
<dbReference type="CDD" id="cd07033">
    <property type="entry name" value="TPP_PYR_DXS_TK_like"/>
    <property type="match status" value="1"/>
</dbReference>
<dbReference type="Pfam" id="PF02780">
    <property type="entry name" value="Transketolase_C"/>
    <property type="match status" value="1"/>
</dbReference>
<dbReference type="AlphaFoldDB" id="A0A857NAX2"/>
<dbReference type="Gene3D" id="3.40.50.920">
    <property type="match status" value="1"/>
</dbReference>
<dbReference type="InterPro" id="IPR033248">
    <property type="entry name" value="Transketolase_C"/>
</dbReference>
<accession>A0A857NAX2</accession>
<dbReference type="KEGG" id="caqa:MICH65_0101"/>
<dbReference type="FunFam" id="3.40.50.970:FF:000129">
    <property type="entry name" value="Transketolase"/>
    <property type="match status" value="1"/>
</dbReference>
<dbReference type="InterPro" id="IPR009014">
    <property type="entry name" value="Transketo_C/PFOR_II"/>
</dbReference>
<organism evidence="5 6">
    <name type="scientific">Candidatus Chazhemtobacterium aquaticus</name>
    <dbReference type="NCBI Taxonomy" id="2715735"/>
    <lineage>
        <taxon>Bacteria</taxon>
        <taxon>Candidatus Chazhemtobacteraceae</taxon>
        <taxon>Candidatus Chazhemtobacterium</taxon>
    </lineage>
</organism>
<comment type="cofactor">
    <cofactor evidence="1">
        <name>thiamine diphosphate</name>
        <dbReference type="ChEBI" id="CHEBI:58937"/>
    </cofactor>
</comment>
<dbReference type="PANTHER" id="PTHR43825">
    <property type="entry name" value="PYRUVATE DEHYDROGENASE E1 COMPONENT"/>
    <property type="match status" value="1"/>
</dbReference>
<dbReference type="SUPFAM" id="SSF52518">
    <property type="entry name" value="Thiamin diphosphate-binding fold (THDP-binding)"/>
    <property type="match status" value="1"/>
</dbReference>
<name>A0A857NAX2_9BACT</name>
<evidence type="ECO:0000313" key="5">
    <source>
        <dbReference type="EMBL" id="QHO63082.1"/>
    </source>
</evidence>
<evidence type="ECO:0000259" key="4">
    <source>
        <dbReference type="SMART" id="SM00861"/>
    </source>
</evidence>
<sequence length="318" mass="34516">MQLVEDLDRVEVKAMRDGYGEVLLELGKDERMWVVVADLMESTRVKDFAKHYPDRFVEMGIAEQNMMGVAAGMALEGKIPFVNSFACFSPGRNYDQLRVSVCVGKANVKVVGGHAGAGNGEDGANQQSFEDVGMVRSLPNLVVVSPADYEQVKRATRAIVVHEGPVYMRMTAPARPVVTSKMTPFVLGKAQVLRRGGEVGLIVSGAMVYEGLRAAEELSGKVDVEVINIHTIKPIDESEIIRVAQKCKRVVVAEEHQIIGGLGSAVAEVLVKEGVGVKMRMVGMSDVFGESGKPEELLVKYGMSKEVIIKAIRELVGK</sequence>
<dbReference type="PANTHER" id="PTHR43825:SF1">
    <property type="entry name" value="TRANSKETOLASE-LIKE PYRIMIDINE-BINDING DOMAIN-CONTAINING PROTEIN"/>
    <property type="match status" value="1"/>
</dbReference>